<feature type="domain" description="YetF-like N-terminal transmembrane" evidence="9">
    <location>
        <begin position="5"/>
        <end position="75"/>
    </location>
</feature>
<evidence type="ECO:0000256" key="5">
    <source>
        <dbReference type="ARBA" id="ARBA00022989"/>
    </source>
</evidence>
<evidence type="ECO:0000313" key="11">
    <source>
        <dbReference type="Proteomes" id="UP001589838"/>
    </source>
</evidence>
<dbReference type="PANTHER" id="PTHR34582">
    <property type="entry name" value="UPF0702 TRANSMEMBRANE PROTEIN YCAP"/>
    <property type="match status" value="1"/>
</dbReference>
<reference evidence="10 11" key="1">
    <citation type="submission" date="2024-09" db="EMBL/GenBank/DDBJ databases">
        <authorList>
            <person name="Sun Q."/>
            <person name="Mori K."/>
        </authorList>
    </citation>
    <scope>NUCLEOTIDE SEQUENCE [LARGE SCALE GENOMIC DNA]</scope>
    <source>
        <strain evidence="10 11">NCAIM B.02610</strain>
    </source>
</reference>
<dbReference type="EMBL" id="JBHLUX010000018">
    <property type="protein sequence ID" value="MFC0470331.1"/>
    <property type="molecule type" value="Genomic_DNA"/>
</dbReference>
<comment type="caution">
    <text evidence="10">The sequence shown here is derived from an EMBL/GenBank/DDBJ whole genome shotgun (WGS) entry which is preliminary data.</text>
</comment>
<name>A0ABV6KAJ3_9BACI</name>
<keyword evidence="3" id="KW-1003">Cell membrane</keyword>
<feature type="domain" description="YetF C-terminal" evidence="8">
    <location>
        <begin position="82"/>
        <end position="212"/>
    </location>
</feature>
<dbReference type="Gene3D" id="3.30.240.20">
    <property type="entry name" value="bsu07140 like domains"/>
    <property type="match status" value="2"/>
</dbReference>
<protein>
    <submittedName>
        <fullName evidence="10">DUF421 domain-containing protein</fullName>
    </submittedName>
</protein>
<dbReference type="Proteomes" id="UP001589838">
    <property type="component" value="Unassembled WGS sequence"/>
</dbReference>
<evidence type="ECO:0000256" key="6">
    <source>
        <dbReference type="ARBA" id="ARBA00023136"/>
    </source>
</evidence>
<keyword evidence="11" id="KW-1185">Reference proteome</keyword>
<sequence>MLQTIEIILRCILAFVMLISIAHLLGKQTISQMTYHDFIATIMLGAIAGNLTFNVTISIKYIIVALISFVGLLFLSTLLSLKNRNIRALLSGEPTVIIQNGKILEENLKKLKFTMDSLNQALREKDVFDIDEVEYAVMETDGHISVLKKLPHRNTTKKDMGIFSTNKSFFPLELIMDGQIIEKNFKQNHFTKGWLDAEISQRGLRLEDVSYCVRGTNNQLYFDLFKDNIHSPIDLES</sequence>
<comment type="similarity">
    <text evidence="2">Belongs to the UPF0702 family.</text>
</comment>
<evidence type="ECO:0000256" key="7">
    <source>
        <dbReference type="SAM" id="Phobius"/>
    </source>
</evidence>
<keyword evidence="4 7" id="KW-0812">Transmembrane</keyword>
<feature type="transmembrane region" description="Helical" evidence="7">
    <location>
        <begin position="38"/>
        <end position="55"/>
    </location>
</feature>
<feature type="transmembrane region" description="Helical" evidence="7">
    <location>
        <begin position="61"/>
        <end position="81"/>
    </location>
</feature>
<feature type="transmembrane region" description="Helical" evidence="7">
    <location>
        <begin position="7"/>
        <end position="26"/>
    </location>
</feature>
<dbReference type="InterPro" id="IPR048454">
    <property type="entry name" value="YetF_N"/>
</dbReference>
<dbReference type="InterPro" id="IPR023090">
    <property type="entry name" value="UPF0702_alpha/beta_dom_sf"/>
</dbReference>
<evidence type="ECO:0000256" key="2">
    <source>
        <dbReference type="ARBA" id="ARBA00006448"/>
    </source>
</evidence>
<evidence type="ECO:0000313" key="10">
    <source>
        <dbReference type="EMBL" id="MFC0470331.1"/>
    </source>
</evidence>
<evidence type="ECO:0000259" key="9">
    <source>
        <dbReference type="Pfam" id="PF20730"/>
    </source>
</evidence>
<dbReference type="InterPro" id="IPR007353">
    <property type="entry name" value="DUF421"/>
</dbReference>
<evidence type="ECO:0000256" key="4">
    <source>
        <dbReference type="ARBA" id="ARBA00022692"/>
    </source>
</evidence>
<gene>
    <name evidence="10" type="ORF">ACFFHM_07270</name>
</gene>
<evidence type="ECO:0000256" key="1">
    <source>
        <dbReference type="ARBA" id="ARBA00004651"/>
    </source>
</evidence>
<keyword evidence="5 7" id="KW-1133">Transmembrane helix</keyword>
<dbReference type="PANTHER" id="PTHR34582:SF7">
    <property type="entry name" value="UPF0702 TRANSMEMBRANE PROTEIN YDFS"/>
    <property type="match status" value="1"/>
</dbReference>
<evidence type="ECO:0000256" key="3">
    <source>
        <dbReference type="ARBA" id="ARBA00022475"/>
    </source>
</evidence>
<accession>A0ABV6KAJ3</accession>
<keyword evidence="6 7" id="KW-0472">Membrane</keyword>
<dbReference type="Pfam" id="PF20730">
    <property type="entry name" value="YetF_N"/>
    <property type="match status" value="1"/>
</dbReference>
<organism evidence="10 11">
    <name type="scientific">Halalkalibacter kiskunsagensis</name>
    <dbReference type="NCBI Taxonomy" id="1548599"/>
    <lineage>
        <taxon>Bacteria</taxon>
        <taxon>Bacillati</taxon>
        <taxon>Bacillota</taxon>
        <taxon>Bacilli</taxon>
        <taxon>Bacillales</taxon>
        <taxon>Bacillaceae</taxon>
        <taxon>Halalkalibacter</taxon>
    </lineage>
</organism>
<proteinExistence type="inferred from homology"/>
<dbReference type="RefSeq" id="WP_335963757.1">
    <property type="nucleotide sequence ID" value="NZ_JAXBLX010000062.1"/>
</dbReference>
<dbReference type="Pfam" id="PF04239">
    <property type="entry name" value="DUF421"/>
    <property type="match status" value="1"/>
</dbReference>
<evidence type="ECO:0000259" key="8">
    <source>
        <dbReference type="Pfam" id="PF04239"/>
    </source>
</evidence>
<comment type="subcellular location">
    <subcellularLocation>
        <location evidence="1">Cell membrane</location>
        <topology evidence="1">Multi-pass membrane protein</topology>
    </subcellularLocation>
</comment>